<dbReference type="NCBIfam" id="TIGR00022">
    <property type="entry name" value="YhcH/YjgK/YiaL family protein"/>
    <property type="match status" value="1"/>
</dbReference>
<dbReference type="Proteomes" id="UP000648257">
    <property type="component" value="Unassembled WGS sequence"/>
</dbReference>
<dbReference type="EMBL" id="JACOFW010000032">
    <property type="protein sequence ID" value="MBC3809387.1"/>
    <property type="molecule type" value="Genomic_DNA"/>
</dbReference>
<dbReference type="PANTHER" id="PTHR34986">
    <property type="entry name" value="EVOLVED BETA-GALACTOSIDASE SUBUNIT BETA"/>
    <property type="match status" value="1"/>
</dbReference>
<dbReference type="RefSeq" id="WP_186924444.1">
    <property type="nucleotide sequence ID" value="NZ_JACOFW010000032.1"/>
</dbReference>
<dbReference type="InterPro" id="IPR037012">
    <property type="entry name" value="NanQ/TabA/YiaL_sf"/>
</dbReference>
<reference evidence="1 2" key="1">
    <citation type="submission" date="2020-08" db="EMBL/GenBank/DDBJ databases">
        <title>Novel species isolated from subtropical streams in China.</title>
        <authorList>
            <person name="Lu H."/>
        </authorList>
    </citation>
    <scope>NUCLEOTIDE SEQUENCE [LARGE SCALE GENOMIC DNA]</scope>
    <source>
        <strain evidence="1 2">KACC 16656</strain>
    </source>
</reference>
<evidence type="ECO:0000313" key="1">
    <source>
        <dbReference type="EMBL" id="MBC3809387.1"/>
    </source>
</evidence>
<organism evidence="1 2">
    <name type="scientific">Undibacterium seohonense</name>
    <dbReference type="NCBI Taxonomy" id="1344950"/>
    <lineage>
        <taxon>Bacteria</taxon>
        <taxon>Pseudomonadati</taxon>
        <taxon>Pseudomonadota</taxon>
        <taxon>Betaproteobacteria</taxon>
        <taxon>Burkholderiales</taxon>
        <taxon>Oxalobacteraceae</taxon>
        <taxon>Undibacterium</taxon>
    </lineage>
</organism>
<dbReference type="Gene3D" id="2.60.120.370">
    <property type="entry name" value="YhcH/YjgK/YiaL"/>
    <property type="match status" value="1"/>
</dbReference>
<accession>A0ABR6X960</accession>
<keyword evidence="2" id="KW-1185">Reference proteome</keyword>
<dbReference type="SUPFAM" id="SSF51197">
    <property type="entry name" value="Clavaminate synthase-like"/>
    <property type="match status" value="1"/>
</dbReference>
<dbReference type="InterPro" id="IPR004375">
    <property type="entry name" value="NanQ/TabA/YiaL"/>
</dbReference>
<dbReference type="Pfam" id="PF04074">
    <property type="entry name" value="DUF386"/>
    <property type="match status" value="1"/>
</dbReference>
<name>A0ABR6X960_9BURK</name>
<evidence type="ECO:0000313" key="2">
    <source>
        <dbReference type="Proteomes" id="UP000648257"/>
    </source>
</evidence>
<comment type="caution">
    <text evidence="1">The sequence shown here is derived from an EMBL/GenBank/DDBJ whole genome shotgun (WGS) entry which is preliminary data.</text>
</comment>
<sequence>MIIGHLHQASTTQSSASADIERVLQHLRDTDYNKISPGKYPIDGERMFAIVQDPITQNWDTGLPEFHARHIDVQCLLSGEEALGFLPANPSLVPCDDFLKERDIAFVPAQLNETRIVLTPGMYAVFFPGELHRPCRAVNQSMPIKKVVIKILSK</sequence>
<proteinExistence type="predicted"/>
<gene>
    <name evidence="1" type="ORF">H8K52_18765</name>
</gene>
<dbReference type="PANTHER" id="PTHR34986:SF1">
    <property type="entry name" value="PROTEIN YIAL"/>
    <property type="match status" value="1"/>
</dbReference>
<protein>
    <submittedName>
        <fullName evidence="1">YhcH/YjgK/YiaL family protein</fullName>
    </submittedName>
</protein>